<sequence length="83" mass="9625">MSEILYLEGFASKQYFCDGNKRTAAVSCLVFLNMNGYDLMFDDSELELYHVTMQVADDEIPIEDRWNINQVSKWLECNCIKTG</sequence>
<protein>
    <submittedName>
        <fullName evidence="1">Type II toxin-antitoxin system death-on-curing family toxin</fullName>
    </submittedName>
</protein>
<evidence type="ECO:0000313" key="1">
    <source>
        <dbReference type="EMBL" id="MDX8047269.1"/>
    </source>
</evidence>
<keyword evidence="2" id="KW-1185">Reference proteome</keyword>
<proteinExistence type="predicted"/>
<evidence type="ECO:0000313" key="2">
    <source>
        <dbReference type="Proteomes" id="UP001277972"/>
    </source>
</evidence>
<organism evidence="1 2">
    <name type="scientific">Gracilibacillus pellucidus</name>
    <dbReference type="NCBI Taxonomy" id="3095368"/>
    <lineage>
        <taxon>Bacteria</taxon>
        <taxon>Bacillati</taxon>
        <taxon>Bacillota</taxon>
        <taxon>Bacilli</taxon>
        <taxon>Bacillales</taxon>
        <taxon>Bacillaceae</taxon>
        <taxon>Gracilibacillus</taxon>
    </lineage>
</organism>
<dbReference type="Proteomes" id="UP001277972">
    <property type="component" value="Unassembled WGS sequence"/>
</dbReference>
<dbReference type="EMBL" id="JAWZSR010000010">
    <property type="protein sequence ID" value="MDX8047269.1"/>
    <property type="molecule type" value="Genomic_DNA"/>
</dbReference>
<name>A0ACC6M8H4_9BACI</name>
<accession>A0ACC6M8H4</accession>
<comment type="caution">
    <text evidence="1">The sequence shown here is derived from an EMBL/GenBank/DDBJ whole genome shotgun (WGS) entry which is preliminary data.</text>
</comment>
<gene>
    <name evidence="1" type="ORF">SH601_14965</name>
</gene>
<reference evidence="1" key="1">
    <citation type="submission" date="2023-11" db="EMBL/GenBank/DDBJ databases">
        <title>Gracilibacillus pellucida a moderately halophilic bacterium isolated from saline soil in Xinjiang province.</title>
        <authorList>
            <person name="Zhang Z."/>
            <person name="Tan F."/>
            <person name="Wang Y."/>
            <person name="Xia M."/>
        </authorList>
    </citation>
    <scope>NUCLEOTIDE SEQUENCE</scope>
    <source>
        <strain evidence="1">S3-1-1</strain>
    </source>
</reference>